<evidence type="ECO:0000313" key="2">
    <source>
        <dbReference type="EMBL" id="KAF8443326.1"/>
    </source>
</evidence>
<protein>
    <submittedName>
        <fullName evidence="2">Uncharacterized protein</fullName>
    </submittedName>
</protein>
<sequence>MDPLDLPPAMDWSPQYCFCGSPTVDLHEHWYCSTKCARLDALQSLDSPECHYRRVVQARAQACAPDPDPDCIMSVDHLPPSPSEQRGFVNAPPPFIPPTHLPHQGNATFMQQSAGGRNMAGFPTLSQVMGKVLIKKATAGEPLVAERHDRPRWQGFPNERSRARPVQTPGDHALKKISLDAIPLPDPTPKPAPAPSRTLRRVPTFSSLSNKFRKGRESGNAEKIFGHPVNHIIPPVRKDSLPSHRQMNPSTTVPVPNPKAVRRSASFSGVNAKARSDREPSKAQDSLMHIVEEMREDMSESFDPRSLFAQEEDY</sequence>
<dbReference type="EMBL" id="WHUW01000008">
    <property type="protein sequence ID" value="KAF8443326.1"/>
    <property type="molecule type" value="Genomic_DNA"/>
</dbReference>
<dbReference type="Proteomes" id="UP001194468">
    <property type="component" value="Unassembled WGS sequence"/>
</dbReference>
<keyword evidence="3" id="KW-1185">Reference proteome</keyword>
<proteinExistence type="predicted"/>
<comment type="caution">
    <text evidence="2">The sequence shown here is derived from an EMBL/GenBank/DDBJ whole genome shotgun (WGS) entry which is preliminary data.</text>
</comment>
<evidence type="ECO:0000313" key="3">
    <source>
        <dbReference type="Proteomes" id="UP001194468"/>
    </source>
</evidence>
<feature type="region of interest" description="Disordered" evidence="1">
    <location>
        <begin position="239"/>
        <end position="285"/>
    </location>
</feature>
<evidence type="ECO:0000256" key="1">
    <source>
        <dbReference type="SAM" id="MobiDB-lite"/>
    </source>
</evidence>
<accession>A0AAD4GH19</accession>
<reference evidence="2" key="1">
    <citation type="submission" date="2019-10" db="EMBL/GenBank/DDBJ databases">
        <authorList>
            <consortium name="DOE Joint Genome Institute"/>
            <person name="Kuo A."/>
            <person name="Miyauchi S."/>
            <person name="Kiss E."/>
            <person name="Drula E."/>
            <person name="Kohler A."/>
            <person name="Sanchez-Garcia M."/>
            <person name="Andreopoulos B."/>
            <person name="Barry K.W."/>
            <person name="Bonito G."/>
            <person name="Buee M."/>
            <person name="Carver A."/>
            <person name="Chen C."/>
            <person name="Cichocki N."/>
            <person name="Clum A."/>
            <person name="Culley D."/>
            <person name="Crous P.W."/>
            <person name="Fauchery L."/>
            <person name="Girlanda M."/>
            <person name="Hayes R."/>
            <person name="Keri Z."/>
            <person name="LaButti K."/>
            <person name="Lipzen A."/>
            <person name="Lombard V."/>
            <person name="Magnuson J."/>
            <person name="Maillard F."/>
            <person name="Morin E."/>
            <person name="Murat C."/>
            <person name="Nolan M."/>
            <person name="Ohm R."/>
            <person name="Pangilinan J."/>
            <person name="Pereira M."/>
            <person name="Perotto S."/>
            <person name="Peter M."/>
            <person name="Riley R."/>
            <person name="Sitrit Y."/>
            <person name="Stielow B."/>
            <person name="Szollosi G."/>
            <person name="Zifcakova L."/>
            <person name="Stursova M."/>
            <person name="Spatafora J.W."/>
            <person name="Tedersoo L."/>
            <person name="Vaario L.-M."/>
            <person name="Yamada A."/>
            <person name="Yan M."/>
            <person name="Wang P."/>
            <person name="Xu J."/>
            <person name="Bruns T."/>
            <person name="Baldrian P."/>
            <person name="Vilgalys R."/>
            <person name="Henrissat B."/>
            <person name="Grigoriev I.V."/>
            <person name="Hibbett D."/>
            <person name="Nagy L.G."/>
            <person name="Martin F.M."/>
        </authorList>
    </citation>
    <scope>NUCLEOTIDE SEQUENCE</scope>
    <source>
        <strain evidence="2">BED1</strain>
    </source>
</reference>
<name>A0AAD4GH19_BOLED</name>
<dbReference type="AlphaFoldDB" id="A0AAD4GH19"/>
<organism evidence="2 3">
    <name type="scientific">Boletus edulis BED1</name>
    <dbReference type="NCBI Taxonomy" id="1328754"/>
    <lineage>
        <taxon>Eukaryota</taxon>
        <taxon>Fungi</taxon>
        <taxon>Dikarya</taxon>
        <taxon>Basidiomycota</taxon>
        <taxon>Agaricomycotina</taxon>
        <taxon>Agaricomycetes</taxon>
        <taxon>Agaricomycetidae</taxon>
        <taxon>Boletales</taxon>
        <taxon>Boletineae</taxon>
        <taxon>Boletaceae</taxon>
        <taxon>Boletoideae</taxon>
        <taxon>Boletus</taxon>
    </lineage>
</organism>
<gene>
    <name evidence="2" type="ORF">L210DRAFT_3172041</name>
</gene>
<reference evidence="2" key="2">
    <citation type="journal article" date="2020" name="Nat. Commun.">
        <title>Large-scale genome sequencing of mycorrhizal fungi provides insights into the early evolution of symbiotic traits.</title>
        <authorList>
            <person name="Miyauchi S."/>
            <person name="Kiss E."/>
            <person name="Kuo A."/>
            <person name="Drula E."/>
            <person name="Kohler A."/>
            <person name="Sanchez-Garcia M."/>
            <person name="Morin E."/>
            <person name="Andreopoulos B."/>
            <person name="Barry K.W."/>
            <person name="Bonito G."/>
            <person name="Buee M."/>
            <person name="Carver A."/>
            <person name="Chen C."/>
            <person name="Cichocki N."/>
            <person name="Clum A."/>
            <person name="Culley D."/>
            <person name="Crous P.W."/>
            <person name="Fauchery L."/>
            <person name="Girlanda M."/>
            <person name="Hayes R.D."/>
            <person name="Keri Z."/>
            <person name="LaButti K."/>
            <person name="Lipzen A."/>
            <person name="Lombard V."/>
            <person name="Magnuson J."/>
            <person name="Maillard F."/>
            <person name="Murat C."/>
            <person name="Nolan M."/>
            <person name="Ohm R.A."/>
            <person name="Pangilinan J."/>
            <person name="Pereira M.F."/>
            <person name="Perotto S."/>
            <person name="Peter M."/>
            <person name="Pfister S."/>
            <person name="Riley R."/>
            <person name="Sitrit Y."/>
            <person name="Stielow J.B."/>
            <person name="Szollosi G."/>
            <person name="Zifcakova L."/>
            <person name="Stursova M."/>
            <person name="Spatafora J.W."/>
            <person name="Tedersoo L."/>
            <person name="Vaario L.M."/>
            <person name="Yamada A."/>
            <person name="Yan M."/>
            <person name="Wang P."/>
            <person name="Xu J."/>
            <person name="Bruns T."/>
            <person name="Baldrian P."/>
            <person name="Vilgalys R."/>
            <person name="Dunand C."/>
            <person name="Henrissat B."/>
            <person name="Grigoriev I.V."/>
            <person name="Hibbett D."/>
            <person name="Nagy L.G."/>
            <person name="Martin F.M."/>
        </authorList>
    </citation>
    <scope>NUCLEOTIDE SEQUENCE</scope>
    <source>
        <strain evidence="2">BED1</strain>
    </source>
</reference>
<feature type="compositionally biased region" description="Polar residues" evidence="1">
    <location>
        <begin position="243"/>
        <end position="254"/>
    </location>
</feature>